<proteinExistence type="predicted"/>
<dbReference type="GO" id="GO:0005737">
    <property type="term" value="C:cytoplasm"/>
    <property type="evidence" value="ECO:0007669"/>
    <property type="project" value="TreeGrafter"/>
</dbReference>
<dbReference type="PANTHER" id="PTHR48051">
    <property type="match status" value="1"/>
</dbReference>
<dbReference type="InterPro" id="IPR050216">
    <property type="entry name" value="LRR_domain-containing"/>
</dbReference>
<evidence type="ECO:0000313" key="4">
    <source>
        <dbReference type="Proteomes" id="UP000272942"/>
    </source>
</evidence>
<evidence type="ECO:0000256" key="1">
    <source>
        <dbReference type="ARBA" id="ARBA00022614"/>
    </source>
</evidence>
<protein>
    <submittedName>
        <fullName evidence="5">Roc domain-containing protein</fullName>
    </submittedName>
</protein>
<organism evidence="5">
    <name type="scientific">Echinostoma caproni</name>
    <dbReference type="NCBI Taxonomy" id="27848"/>
    <lineage>
        <taxon>Eukaryota</taxon>
        <taxon>Metazoa</taxon>
        <taxon>Spiralia</taxon>
        <taxon>Lophotrochozoa</taxon>
        <taxon>Platyhelminthes</taxon>
        <taxon>Trematoda</taxon>
        <taxon>Digenea</taxon>
        <taxon>Plagiorchiida</taxon>
        <taxon>Echinostomata</taxon>
        <taxon>Echinostomatoidea</taxon>
        <taxon>Echinostomatidae</taxon>
        <taxon>Echinostoma</taxon>
    </lineage>
</organism>
<dbReference type="OrthoDB" id="676979at2759"/>
<dbReference type="InterPro" id="IPR003591">
    <property type="entry name" value="Leu-rich_rpt_typical-subtyp"/>
</dbReference>
<keyword evidence="4" id="KW-1185">Reference proteome</keyword>
<dbReference type="InterPro" id="IPR001611">
    <property type="entry name" value="Leu-rich_rpt"/>
</dbReference>
<evidence type="ECO:0000313" key="3">
    <source>
        <dbReference type="EMBL" id="VDP69904.1"/>
    </source>
</evidence>
<keyword evidence="1" id="KW-0433">Leucine-rich repeat</keyword>
<dbReference type="WBParaSite" id="ECPE_0000357501-mRNA-1">
    <property type="protein sequence ID" value="ECPE_0000357501-mRNA-1"/>
    <property type="gene ID" value="ECPE_0000357501"/>
</dbReference>
<name>A0A183A9D7_9TREM</name>
<dbReference type="Pfam" id="PF13855">
    <property type="entry name" value="LRR_8"/>
    <property type="match status" value="1"/>
</dbReference>
<dbReference type="Gene3D" id="3.80.10.10">
    <property type="entry name" value="Ribonuclease Inhibitor"/>
    <property type="match status" value="3"/>
</dbReference>
<accession>A0A183A9D7</accession>
<dbReference type="InterPro" id="IPR032675">
    <property type="entry name" value="LRR_dom_sf"/>
</dbReference>
<dbReference type="SMART" id="SM00369">
    <property type="entry name" value="LRR_TYP"/>
    <property type="match status" value="6"/>
</dbReference>
<evidence type="ECO:0000256" key="2">
    <source>
        <dbReference type="ARBA" id="ARBA00022737"/>
    </source>
</evidence>
<sequence>MGLKTVPIQLTNCSRLQILNLYGNQITTLPEELNKLHKLEQLYLDPRHFIQVVTSHRQPSRPFGPNLSARSPNPFVQSIPDNIRSLLVSAPEQTAGQSDDSVKLDRGILEQIRGLLKQGKMKSLHVPNVIFRLKNIRFLRLEQCCMNTLPENLTTMKCLESISLAGNYFRNIPSGLFGLRRTLKFLNLSENALNSENNVLRSGFGNELSNLVQLQLRHMGLRQIEPGSLFGLTRLELLDLSENKVLSSIPDEMDTLIALCSFNVSENRLTQLPDSLCRLKHLRNLNVSQNRINALPTRLYRLKQLEQAHVYEGLSWKGLWIIGNPLESIPKSVWQSTSTKGLWKYLQLQKRKQNTEQQVIKTIILGAASSSRSMLMEHLIKSSHPQKQQTNIWQKLTEVSYFDPLFREQVYLGDSSLISSPVVISRCQSPNGIPLVFYEMQDEATPTKEDPCGAVQPISLFPLVHRHVFDAEALYIVVFDLAALFFPRAEPEVIRDRFERNVGCLLTQIQLYAPGAIVKLVGTLSSGQNLSGLTVEQVVSMFSTEHTSTLDLVAQTHFDSEDEAEEKNTLEETGKTDPMRVLILQMADDSCQEEGFFCFNPLDWLMHFVDQFSNETEGLITDIDITHCL</sequence>
<dbReference type="SMART" id="SM00364">
    <property type="entry name" value="LRR_BAC"/>
    <property type="match status" value="3"/>
</dbReference>
<reference evidence="5" key="1">
    <citation type="submission" date="2016-06" db="UniProtKB">
        <authorList>
            <consortium name="WormBaseParasite"/>
        </authorList>
    </citation>
    <scope>IDENTIFICATION</scope>
</reference>
<dbReference type="AlphaFoldDB" id="A0A183A9D7"/>
<dbReference type="Pfam" id="PF00560">
    <property type="entry name" value="LRR_1"/>
    <property type="match status" value="1"/>
</dbReference>
<dbReference type="Proteomes" id="UP000272942">
    <property type="component" value="Unassembled WGS sequence"/>
</dbReference>
<dbReference type="PANTHER" id="PTHR48051:SF1">
    <property type="entry name" value="RAS SUPPRESSOR PROTEIN 1"/>
    <property type="match status" value="1"/>
</dbReference>
<gene>
    <name evidence="3" type="ORF">ECPE_LOCUS3572</name>
</gene>
<keyword evidence="2" id="KW-0677">Repeat</keyword>
<dbReference type="SUPFAM" id="SSF52058">
    <property type="entry name" value="L domain-like"/>
    <property type="match status" value="1"/>
</dbReference>
<dbReference type="PROSITE" id="PS51450">
    <property type="entry name" value="LRR"/>
    <property type="match status" value="1"/>
</dbReference>
<reference evidence="3 4" key="2">
    <citation type="submission" date="2018-11" db="EMBL/GenBank/DDBJ databases">
        <authorList>
            <consortium name="Pathogen Informatics"/>
        </authorList>
    </citation>
    <scope>NUCLEOTIDE SEQUENCE [LARGE SCALE GENOMIC DNA]</scope>
    <source>
        <strain evidence="3 4">Egypt</strain>
    </source>
</reference>
<evidence type="ECO:0000313" key="5">
    <source>
        <dbReference type="WBParaSite" id="ECPE_0000357501-mRNA-1"/>
    </source>
</evidence>
<dbReference type="EMBL" id="UZAN01040511">
    <property type="protein sequence ID" value="VDP69904.1"/>
    <property type="molecule type" value="Genomic_DNA"/>
</dbReference>